<sequence>MTVDRKEYDDSVNLKNFKFYYQVKMENILSQPSSYPSTGSLCVHGFACRQCVVLSLFARFVCFNRIAPAKVYISRFNRLDARREPICGSEDKWQQWMAN</sequence>
<dbReference type="Proteomes" id="UP000055048">
    <property type="component" value="Unassembled WGS sequence"/>
</dbReference>
<dbReference type="OrthoDB" id="10356035at2759"/>
<comment type="caution">
    <text evidence="1">The sequence shown here is derived from an EMBL/GenBank/DDBJ whole genome shotgun (WGS) entry which is preliminary data.</text>
</comment>
<dbReference type="AlphaFoldDB" id="A0A0V0TQL6"/>
<proteinExistence type="predicted"/>
<protein>
    <submittedName>
        <fullName evidence="1">Uncharacterized protein</fullName>
    </submittedName>
</protein>
<evidence type="ECO:0000313" key="2">
    <source>
        <dbReference type="Proteomes" id="UP000055048"/>
    </source>
</evidence>
<gene>
    <name evidence="1" type="ORF">T05_5425</name>
</gene>
<accession>A0A0V0TQL6</accession>
<organism evidence="1 2">
    <name type="scientific">Trichinella murrelli</name>
    <dbReference type="NCBI Taxonomy" id="144512"/>
    <lineage>
        <taxon>Eukaryota</taxon>
        <taxon>Metazoa</taxon>
        <taxon>Ecdysozoa</taxon>
        <taxon>Nematoda</taxon>
        <taxon>Enoplea</taxon>
        <taxon>Dorylaimia</taxon>
        <taxon>Trichinellida</taxon>
        <taxon>Trichinellidae</taxon>
        <taxon>Trichinella</taxon>
    </lineage>
</organism>
<keyword evidence="2" id="KW-1185">Reference proteome</keyword>
<name>A0A0V0TQL6_9BILA</name>
<dbReference type="EMBL" id="JYDJ01000175">
    <property type="protein sequence ID" value="KRX41308.1"/>
    <property type="molecule type" value="Genomic_DNA"/>
</dbReference>
<reference evidence="1 2" key="1">
    <citation type="submission" date="2015-01" db="EMBL/GenBank/DDBJ databases">
        <title>Evolution of Trichinella species and genotypes.</title>
        <authorList>
            <person name="Korhonen P.K."/>
            <person name="Edoardo P."/>
            <person name="Giuseppe L.R."/>
            <person name="Gasser R.B."/>
        </authorList>
    </citation>
    <scope>NUCLEOTIDE SEQUENCE [LARGE SCALE GENOMIC DNA]</scope>
    <source>
        <strain evidence="1">ISS417</strain>
    </source>
</reference>
<evidence type="ECO:0000313" key="1">
    <source>
        <dbReference type="EMBL" id="KRX41308.1"/>
    </source>
</evidence>